<organism evidence="5 6">
    <name type="scientific">Torulaspora globosa</name>
    <dbReference type="NCBI Taxonomy" id="48254"/>
    <lineage>
        <taxon>Eukaryota</taxon>
        <taxon>Fungi</taxon>
        <taxon>Dikarya</taxon>
        <taxon>Ascomycota</taxon>
        <taxon>Saccharomycotina</taxon>
        <taxon>Saccharomycetes</taxon>
        <taxon>Saccharomycetales</taxon>
        <taxon>Saccharomycetaceae</taxon>
        <taxon>Torulaspora</taxon>
    </lineage>
</organism>
<dbReference type="PROSITE" id="PS50302">
    <property type="entry name" value="PUM"/>
    <property type="match status" value="8"/>
</dbReference>
<feature type="repeat" description="Pumilio" evidence="2">
    <location>
        <begin position="680"/>
        <end position="719"/>
    </location>
</feature>
<dbReference type="InterPro" id="IPR033712">
    <property type="entry name" value="Pumilio_RNA-bd"/>
</dbReference>
<feature type="region of interest" description="Disordered" evidence="3">
    <location>
        <begin position="1"/>
        <end position="60"/>
    </location>
</feature>
<dbReference type="AlphaFoldDB" id="A0A7H9HPY9"/>
<evidence type="ECO:0000259" key="4">
    <source>
        <dbReference type="PROSITE" id="PS50303"/>
    </source>
</evidence>
<evidence type="ECO:0000256" key="1">
    <source>
        <dbReference type="ARBA" id="ARBA00022737"/>
    </source>
</evidence>
<feature type="compositionally biased region" description="Low complexity" evidence="3">
    <location>
        <begin position="217"/>
        <end position="227"/>
    </location>
</feature>
<feature type="compositionally biased region" description="Low complexity" evidence="3">
    <location>
        <begin position="338"/>
        <end position="349"/>
    </location>
</feature>
<dbReference type="GO" id="GO:0003729">
    <property type="term" value="F:mRNA binding"/>
    <property type="evidence" value="ECO:0007669"/>
    <property type="project" value="UniProtKB-ARBA"/>
</dbReference>
<protein>
    <recommendedName>
        <fullName evidence="4">PUM-HD domain-containing protein</fullName>
    </recommendedName>
</protein>
<evidence type="ECO:0000256" key="2">
    <source>
        <dbReference type="PROSITE-ProRule" id="PRU00317"/>
    </source>
</evidence>
<accession>A0A7H9HPY9</accession>
<dbReference type="GO" id="GO:0080090">
    <property type="term" value="P:regulation of primary metabolic process"/>
    <property type="evidence" value="ECO:0007669"/>
    <property type="project" value="UniProtKB-ARBA"/>
</dbReference>
<dbReference type="Pfam" id="PF00806">
    <property type="entry name" value="PUF"/>
    <property type="match status" value="8"/>
</dbReference>
<dbReference type="EMBL" id="CP059269">
    <property type="protein sequence ID" value="QLQ79798.1"/>
    <property type="molecule type" value="Genomic_DNA"/>
</dbReference>
<feature type="region of interest" description="Disordered" evidence="3">
    <location>
        <begin position="336"/>
        <end position="487"/>
    </location>
</feature>
<feature type="compositionally biased region" description="Polar residues" evidence="3">
    <location>
        <begin position="382"/>
        <end position="397"/>
    </location>
</feature>
<dbReference type="GO" id="GO:0010608">
    <property type="term" value="P:post-transcriptional regulation of gene expression"/>
    <property type="evidence" value="ECO:0007669"/>
    <property type="project" value="TreeGrafter"/>
</dbReference>
<dbReference type="SUPFAM" id="SSF48371">
    <property type="entry name" value="ARM repeat"/>
    <property type="match status" value="1"/>
</dbReference>
<feature type="repeat" description="Pumilio" evidence="2">
    <location>
        <begin position="571"/>
        <end position="607"/>
    </location>
</feature>
<dbReference type="GO" id="GO:0005737">
    <property type="term" value="C:cytoplasm"/>
    <property type="evidence" value="ECO:0007669"/>
    <property type="project" value="TreeGrafter"/>
</dbReference>
<evidence type="ECO:0000313" key="5">
    <source>
        <dbReference type="EMBL" id="QLQ79798.1"/>
    </source>
</evidence>
<dbReference type="FunFam" id="1.25.10.10:FF:000237">
    <property type="entry name" value="Pumilio homolog 9"/>
    <property type="match status" value="1"/>
</dbReference>
<dbReference type="Gene3D" id="1.25.10.10">
    <property type="entry name" value="Leucine-rich Repeat Variant"/>
    <property type="match status" value="1"/>
</dbReference>
<dbReference type="GO" id="GO:0010629">
    <property type="term" value="P:negative regulation of gene expression"/>
    <property type="evidence" value="ECO:0007669"/>
    <property type="project" value="UniProtKB-ARBA"/>
</dbReference>
<dbReference type="OrthoDB" id="668540at2759"/>
<gene>
    <name evidence="5" type="ORF">HG537_0C04470</name>
</gene>
<feature type="region of interest" description="Disordered" evidence="3">
    <location>
        <begin position="217"/>
        <end position="251"/>
    </location>
</feature>
<proteinExistence type="predicted"/>
<evidence type="ECO:0000313" key="6">
    <source>
        <dbReference type="Proteomes" id="UP000510647"/>
    </source>
</evidence>
<feature type="compositionally biased region" description="Polar residues" evidence="3">
    <location>
        <begin position="47"/>
        <end position="60"/>
    </location>
</feature>
<feature type="repeat" description="Pumilio" evidence="2">
    <location>
        <begin position="535"/>
        <end position="570"/>
    </location>
</feature>
<dbReference type="InterPro" id="IPR001313">
    <property type="entry name" value="Pumilio_RNA-bd_rpt"/>
</dbReference>
<dbReference type="CDD" id="cd07920">
    <property type="entry name" value="Pumilio"/>
    <property type="match status" value="1"/>
</dbReference>
<reference evidence="5 6" key="1">
    <citation type="submission" date="2020-06" db="EMBL/GenBank/DDBJ databases">
        <title>The yeast mating-type switching endonuclease HO is a domesticated member of an unorthodox homing genetic element family.</title>
        <authorList>
            <person name="Coughlan A.Y."/>
            <person name="Lombardi L."/>
            <person name="Braun-Galleani S."/>
            <person name="Martos A.R."/>
            <person name="Galeote V."/>
            <person name="Bigey F."/>
            <person name="Dequin S."/>
            <person name="Byrne K.P."/>
            <person name="Wolfe K.H."/>
        </authorList>
    </citation>
    <scope>NUCLEOTIDE SEQUENCE [LARGE SCALE GENOMIC DNA]</scope>
    <source>
        <strain evidence="5 6">CBS2947</strain>
    </source>
</reference>
<evidence type="ECO:0000256" key="3">
    <source>
        <dbReference type="SAM" id="MobiDB-lite"/>
    </source>
</evidence>
<dbReference type="InterPro" id="IPR033133">
    <property type="entry name" value="PUM-HD"/>
</dbReference>
<keyword evidence="1" id="KW-0677">Repeat</keyword>
<feature type="domain" description="PUM-HD" evidence="4">
    <location>
        <begin position="478"/>
        <end position="823"/>
    </location>
</feature>
<dbReference type="InterPro" id="IPR011989">
    <property type="entry name" value="ARM-like"/>
</dbReference>
<dbReference type="InterPro" id="IPR016024">
    <property type="entry name" value="ARM-type_fold"/>
</dbReference>
<name>A0A7H9HPY9_9SACH</name>
<sequence>MSIQESSEKKSSFPGVDPIVPESLDSALGQLHLEELEETPATESGMRPSNETNPPFSSVPPSHLFPHPQMFGMGFIPYSQMMPVPHHTGFFASPDSGIGMTGLGNNSPGGPIMFNNSNDASVFSPPPGPASDGFRVSALTGETSAATSSDPLWASGSGPQAAVDPLTSSATKDAAFMNSSSPSKVPAVSSAAFRRQTFHAISANDLVDSMVSKSSAADSAIDSGPADKPSTTSLLRPEQLEMPTGRAQSISIEKNNNNSIFAAQESTEGQGDSQTAAVEEPNSSVSYAAAYPYGGPLMQPNPVLSGHPIPGSSPAYGVASPFHGAYGFPSPFQFSGMHSPSSHLQQSSPFPASQAGEQSAEKRPVASPAHGEHPGSAVLEEPSSTAQVASLHQHQNGTPPPWIYGNHPFGIVPHPFSQGHHHMLHPNGGHTTDHSNHNNRRSNNGGHKGGKFGHYNNGRNKNRNGGHYHQNGSNYAGDNANRQRKMEEAARYADASLEQFIGNIYSLCKDQHGCRFLQKQLDVLGSKAADAIFKETKDHTVELMTDSFGNYLIQKLLERVTLEQRISLAKMAAPHFVYIASNPHGTRALQKLVECIQTKEEAQIVIDSLKGSVVELSKDLNGNHIVQKCLQKLKLNDVQFIFDAACSHCTEIATHRHGCCVLQRCLDHGDEEQRTKLCAKLLTNIDHLTLDPFGNYVVQYIISKETEQGDYKFTHQIVHALKPKVTELSLHKFGSNVIEKILRTPEVSDILVVELLSARGETDVQALLNDGYGNYVLQTMLDVTHQYNQYLHRSLVDIVRPLLVGPIRNTPHGRRIMGILRID</sequence>
<feature type="repeat" description="Pumilio" evidence="2">
    <location>
        <begin position="608"/>
        <end position="643"/>
    </location>
</feature>
<dbReference type="PANTHER" id="PTHR12537">
    <property type="entry name" value="RNA BINDING PROTEIN PUMILIO-RELATED"/>
    <property type="match status" value="1"/>
</dbReference>
<feature type="repeat" description="Pumilio" evidence="2">
    <location>
        <begin position="644"/>
        <end position="679"/>
    </location>
</feature>
<dbReference type="PROSITE" id="PS50303">
    <property type="entry name" value="PUM_HD"/>
    <property type="match status" value="1"/>
</dbReference>
<dbReference type="SMART" id="SM00025">
    <property type="entry name" value="Pumilio"/>
    <property type="match status" value="8"/>
</dbReference>
<feature type="compositionally biased region" description="Basic and acidic residues" evidence="3">
    <location>
        <begin position="1"/>
        <end position="11"/>
    </location>
</feature>
<keyword evidence="6" id="KW-1185">Reference proteome</keyword>
<dbReference type="Proteomes" id="UP000510647">
    <property type="component" value="Chromosome 3"/>
</dbReference>
<feature type="region of interest" description="Disordered" evidence="3">
    <location>
        <begin position="146"/>
        <end position="165"/>
    </location>
</feature>
<feature type="repeat" description="Pumilio" evidence="2">
    <location>
        <begin position="759"/>
        <end position="797"/>
    </location>
</feature>
<feature type="repeat" description="Pumilio" evidence="2">
    <location>
        <begin position="720"/>
        <end position="757"/>
    </location>
</feature>
<dbReference type="PANTHER" id="PTHR12537:SF13">
    <property type="entry name" value="PUMILIO HOMOLOGY DOMAIN FAMILY MEMBER 4"/>
    <property type="match status" value="1"/>
</dbReference>
<feature type="repeat" description="Pumilio" evidence="2">
    <location>
        <begin position="499"/>
        <end position="534"/>
    </location>
</feature>